<dbReference type="AlphaFoldDB" id="A0A8K0VRY8"/>
<proteinExistence type="predicted"/>
<dbReference type="OrthoDB" id="3761281at2759"/>
<evidence type="ECO:0000313" key="2">
    <source>
        <dbReference type="Proteomes" id="UP000813461"/>
    </source>
</evidence>
<reference evidence="1" key="1">
    <citation type="journal article" date="2021" name="Nat. Commun.">
        <title>Genetic determinants of endophytism in the Arabidopsis root mycobiome.</title>
        <authorList>
            <person name="Mesny F."/>
            <person name="Miyauchi S."/>
            <person name="Thiergart T."/>
            <person name="Pickel B."/>
            <person name="Atanasova L."/>
            <person name="Karlsson M."/>
            <person name="Huettel B."/>
            <person name="Barry K.W."/>
            <person name="Haridas S."/>
            <person name="Chen C."/>
            <person name="Bauer D."/>
            <person name="Andreopoulos W."/>
            <person name="Pangilinan J."/>
            <person name="LaButti K."/>
            <person name="Riley R."/>
            <person name="Lipzen A."/>
            <person name="Clum A."/>
            <person name="Drula E."/>
            <person name="Henrissat B."/>
            <person name="Kohler A."/>
            <person name="Grigoriev I.V."/>
            <person name="Martin F.M."/>
            <person name="Hacquard S."/>
        </authorList>
    </citation>
    <scope>NUCLEOTIDE SEQUENCE</scope>
    <source>
        <strain evidence="1">MPI-SDFR-AT-0120</strain>
    </source>
</reference>
<dbReference type="Proteomes" id="UP000813461">
    <property type="component" value="Unassembled WGS sequence"/>
</dbReference>
<comment type="caution">
    <text evidence="1">The sequence shown here is derived from an EMBL/GenBank/DDBJ whole genome shotgun (WGS) entry which is preliminary data.</text>
</comment>
<sequence>MELMNLIALPDEVLLCILNCLDKWDRQAALFNLFLVNRRFAAFAGIELYYSPTITPARAHLLVVRILETPALASKIARLSIQCTGAEEERLLNWEPNNWESRMAMGNSAAENTREARRRCMAVLRTHGYVDDYTQWITGPGMNGTFVDIAALILLTSNVRCLTLAYQVASDMARPMGLHESGMSRYASHILTEMLPRLVQLRIRPRKLRVRLENHQPLPSLKHPVLGQQFEGYDGDIDALRECLRIPKAELEAENNGPLNLKARIVGRDDDLRLEHLNIGSMIAIKHFEIPSHALFTRPSKSGSSTPLAFPPNMQSLRITACAWNIIQYLDRFATTECSSYVHLRTIEAVWEDYVVRKESVPSAETAQAEMQRVVAAFKEHNVDMVWTFLRGCISEGGDLPMKLFSVRRRLRA</sequence>
<evidence type="ECO:0008006" key="3">
    <source>
        <dbReference type="Google" id="ProtNLM"/>
    </source>
</evidence>
<protein>
    <recommendedName>
        <fullName evidence="3">F-box domain-containing protein</fullName>
    </recommendedName>
</protein>
<accession>A0A8K0VRY8</accession>
<evidence type="ECO:0000313" key="1">
    <source>
        <dbReference type="EMBL" id="KAH7070205.1"/>
    </source>
</evidence>
<dbReference type="EMBL" id="JAGMVJ010000027">
    <property type="protein sequence ID" value="KAH7070205.1"/>
    <property type="molecule type" value="Genomic_DNA"/>
</dbReference>
<organism evidence="1 2">
    <name type="scientific">Paraphoma chrysanthemicola</name>
    <dbReference type="NCBI Taxonomy" id="798071"/>
    <lineage>
        <taxon>Eukaryota</taxon>
        <taxon>Fungi</taxon>
        <taxon>Dikarya</taxon>
        <taxon>Ascomycota</taxon>
        <taxon>Pezizomycotina</taxon>
        <taxon>Dothideomycetes</taxon>
        <taxon>Pleosporomycetidae</taxon>
        <taxon>Pleosporales</taxon>
        <taxon>Pleosporineae</taxon>
        <taxon>Phaeosphaeriaceae</taxon>
        <taxon>Paraphoma</taxon>
    </lineage>
</organism>
<name>A0A8K0VRY8_9PLEO</name>
<keyword evidence="2" id="KW-1185">Reference proteome</keyword>
<gene>
    <name evidence="1" type="ORF">FB567DRAFT_539470</name>
</gene>